<dbReference type="Gene3D" id="3.80.10.10">
    <property type="entry name" value="Ribonuclease Inhibitor"/>
    <property type="match status" value="1"/>
</dbReference>
<dbReference type="InterPro" id="IPR036047">
    <property type="entry name" value="F-box-like_dom_sf"/>
</dbReference>
<organism evidence="2 3">
    <name type="scientific">Mycena pura</name>
    <dbReference type="NCBI Taxonomy" id="153505"/>
    <lineage>
        <taxon>Eukaryota</taxon>
        <taxon>Fungi</taxon>
        <taxon>Dikarya</taxon>
        <taxon>Basidiomycota</taxon>
        <taxon>Agaricomycotina</taxon>
        <taxon>Agaricomycetes</taxon>
        <taxon>Agaricomycetidae</taxon>
        <taxon>Agaricales</taxon>
        <taxon>Marasmiineae</taxon>
        <taxon>Mycenaceae</taxon>
        <taxon>Mycena</taxon>
    </lineage>
</organism>
<sequence length="481" mass="54129">MATLAAPYGRDFAPISRSPPELLIEIFSYNASVIPDFDTKQLWTALDRLANVGLLTLSQVCSRWHSLVLDTPALWSSLHLNGVLWRTRRSLLKTIPLLSAALERSKNAPLSVKIVETHSGRGTMTTHHSVFQLLAQHSRRWRTADFFFAESPLDMDLSCLKGKLPLLQSLVFINGTMSPCPHTVDFFVGAPLLKSLTFFMGAFDATFVPVPQLTYLACCAMTATDTTSIFSLASKLPRDAWLYLALGYGPNTWPAYTTQSTPLYRLAISRLKIYQDPHMQKASLPLAQIFESITLPSLKKLELTYNRPLFLQWPHEQFHQLCERSAFPQCLRVLCIGNLHIPERELIQVLSALHALEHLEISYKRANGQFKFSNTYSSDRLITDNVLRALTSPAPRPIPRLRHFACDSFWLQCSCDAFVDFVRSRLEESAPSVFRIQVWSSPDGDEGLSCAVPFHSRLQEMAADSNGVLLYSLTRVVPDAL</sequence>
<protein>
    <recommendedName>
        <fullName evidence="1">F-box domain-containing protein</fullName>
    </recommendedName>
</protein>
<dbReference type="InterPro" id="IPR001810">
    <property type="entry name" value="F-box_dom"/>
</dbReference>
<dbReference type="SUPFAM" id="SSF81383">
    <property type="entry name" value="F-box domain"/>
    <property type="match status" value="1"/>
</dbReference>
<proteinExistence type="predicted"/>
<dbReference type="Pfam" id="PF12937">
    <property type="entry name" value="F-box-like"/>
    <property type="match status" value="1"/>
</dbReference>
<keyword evidence="3" id="KW-1185">Reference proteome</keyword>
<dbReference type="SUPFAM" id="SSF52047">
    <property type="entry name" value="RNI-like"/>
    <property type="match status" value="1"/>
</dbReference>
<dbReference type="EMBL" id="JARJCW010000078">
    <property type="protein sequence ID" value="KAJ7197360.1"/>
    <property type="molecule type" value="Genomic_DNA"/>
</dbReference>
<evidence type="ECO:0000259" key="1">
    <source>
        <dbReference type="Pfam" id="PF12937"/>
    </source>
</evidence>
<comment type="caution">
    <text evidence="2">The sequence shown here is derived from an EMBL/GenBank/DDBJ whole genome shotgun (WGS) entry which is preliminary data.</text>
</comment>
<feature type="domain" description="F-box" evidence="1">
    <location>
        <begin position="19"/>
        <end position="80"/>
    </location>
</feature>
<dbReference type="AlphaFoldDB" id="A0AAD6UXW7"/>
<evidence type="ECO:0000313" key="3">
    <source>
        <dbReference type="Proteomes" id="UP001219525"/>
    </source>
</evidence>
<evidence type="ECO:0000313" key="2">
    <source>
        <dbReference type="EMBL" id="KAJ7197360.1"/>
    </source>
</evidence>
<gene>
    <name evidence="2" type="ORF">GGX14DRAFT_667838</name>
</gene>
<accession>A0AAD6UXW7</accession>
<reference evidence="2" key="1">
    <citation type="submission" date="2023-03" db="EMBL/GenBank/DDBJ databases">
        <title>Massive genome expansion in bonnet fungi (Mycena s.s.) driven by repeated elements and novel gene families across ecological guilds.</title>
        <authorList>
            <consortium name="Lawrence Berkeley National Laboratory"/>
            <person name="Harder C.B."/>
            <person name="Miyauchi S."/>
            <person name="Viragh M."/>
            <person name="Kuo A."/>
            <person name="Thoen E."/>
            <person name="Andreopoulos B."/>
            <person name="Lu D."/>
            <person name="Skrede I."/>
            <person name="Drula E."/>
            <person name="Henrissat B."/>
            <person name="Morin E."/>
            <person name="Kohler A."/>
            <person name="Barry K."/>
            <person name="LaButti K."/>
            <person name="Morin E."/>
            <person name="Salamov A."/>
            <person name="Lipzen A."/>
            <person name="Mereny Z."/>
            <person name="Hegedus B."/>
            <person name="Baldrian P."/>
            <person name="Stursova M."/>
            <person name="Weitz H."/>
            <person name="Taylor A."/>
            <person name="Grigoriev I.V."/>
            <person name="Nagy L.G."/>
            <person name="Martin F."/>
            <person name="Kauserud H."/>
        </authorList>
    </citation>
    <scope>NUCLEOTIDE SEQUENCE</scope>
    <source>
        <strain evidence="2">9144</strain>
    </source>
</reference>
<dbReference type="Gene3D" id="1.20.1280.50">
    <property type="match status" value="1"/>
</dbReference>
<dbReference type="Proteomes" id="UP001219525">
    <property type="component" value="Unassembled WGS sequence"/>
</dbReference>
<name>A0AAD6UXW7_9AGAR</name>
<dbReference type="InterPro" id="IPR032675">
    <property type="entry name" value="LRR_dom_sf"/>
</dbReference>